<name>A0AAU8KBH6_9ACTN</name>
<proteinExistence type="predicted"/>
<reference evidence="1" key="1">
    <citation type="submission" date="2023-10" db="EMBL/GenBank/DDBJ databases">
        <title>Complete genome sequence of Streptomyces sp. JL1001.</title>
        <authorList>
            <person name="Jiang L."/>
        </authorList>
    </citation>
    <scope>NUCLEOTIDE SEQUENCE</scope>
    <source>
        <strain evidence="1">JL1001</strain>
    </source>
</reference>
<dbReference type="Pfam" id="PF19730">
    <property type="entry name" value="DUF6221"/>
    <property type="match status" value="1"/>
</dbReference>
<dbReference type="EMBL" id="CP136798">
    <property type="protein sequence ID" value="XCN12261.1"/>
    <property type="molecule type" value="Genomic_DNA"/>
</dbReference>
<sequence length="135" mass="15493">MDDLVQFLRDRYDEEARLAIAARDEEFCRDGRWTARGPFGDGDRFGSVQSEVSEAILGEDTDNVPFAYVDHIARHSPEHVLAEIDAKRSLLELAERARDYHETFVNGFAAALEKTLRLHAVAYADHPDYRDTWRP</sequence>
<gene>
    <name evidence="1" type="ORF">R1Y80_00810</name>
</gene>
<organism evidence="1">
    <name type="scientific">Streptomyces sp. JL1001</name>
    <dbReference type="NCBI Taxonomy" id="3078227"/>
    <lineage>
        <taxon>Bacteria</taxon>
        <taxon>Bacillati</taxon>
        <taxon>Actinomycetota</taxon>
        <taxon>Actinomycetes</taxon>
        <taxon>Kitasatosporales</taxon>
        <taxon>Streptomycetaceae</taxon>
        <taxon>Streptomyces</taxon>
    </lineage>
</organism>
<evidence type="ECO:0000313" key="1">
    <source>
        <dbReference type="EMBL" id="XCN12261.1"/>
    </source>
</evidence>
<dbReference type="AlphaFoldDB" id="A0AAU8KBH6"/>
<accession>A0AAU8KBH6</accession>
<dbReference type="RefSeq" id="WP_354596090.1">
    <property type="nucleotide sequence ID" value="NZ_CP136798.1"/>
</dbReference>
<dbReference type="InterPro" id="IPR046193">
    <property type="entry name" value="DUF6221"/>
</dbReference>
<protein>
    <submittedName>
        <fullName evidence="1">DUF6221 family protein</fullName>
    </submittedName>
</protein>